<keyword evidence="1" id="KW-0614">Plasmid</keyword>
<organism evidence="1">
    <name type="scientific">Ralstonia solanacearum CFBP2957</name>
    <dbReference type="NCBI Taxonomy" id="859656"/>
    <lineage>
        <taxon>Bacteria</taxon>
        <taxon>Pseudomonadati</taxon>
        <taxon>Pseudomonadota</taxon>
        <taxon>Betaproteobacteria</taxon>
        <taxon>Burkholderiales</taxon>
        <taxon>Burkholderiaceae</taxon>
        <taxon>Ralstonia</taxon>
        <taxon>Ralstonia solanacearum species complex</taxon>
    </lineage>
</organism>
<sequence length="108" mass="11750">MYFLKPGSAWLIVSLHAYKAFAARNRAEGWQIALRAAWGLGGHFECAQAPQKRGVRSTIRIGPEPEPGGGQPIAMQGNVGVQRVADPQHRIIDLSYPHQFSQAGDSLS</sequence>
<reference evidence="1" key="1">
    <citation type="journal article" date="2010" name="BMC Genomics">
        <title>Genomes of three tomato pathogens within the Ralstonia solanacearum species complex reveal significant evolutionary divergence.</title>
        <authorList>
            <person name="Remenant B."/>
            <person name="Coupat-Goutaland B."/>
            <person name="Guidot A."/>
            <person name="Cellier G."/>
            <person name="Wicker E."/>
            <person name="Allen C."/>
            <person name="Fegan M."/>
            <person name="Pruvost O."/>
            <person name="Elbaz M."/>
            <person name="Calteau A."/>
            <person name="Salvignol G."/>
            <person name="Mornico D."/>
            <person name="Mangenot S."/>
            <person name="Barbe V."/>
            <person name="Medigue C."/>
            <person name="Prior P."/>
        </authorList>
    </citation>
    <scope>NUCLEOTIDE SEQUENCE [LARGE SCALE GENOMIC DNA]</scope>
    <source>
        <strain evidence="1">CFBP2957</strain>
        <plasmid evidence="1">RCFBPv3_mp</plasmid>
    </source>
</reference>
<accession>D8P5X4</accession>
<evidence type="ECO:0000313" key="1">
    <source>
        <dbReference type="EMBL" id="CBJ54310.1"/>
    </source>
</evidence>
<protein>
    <submittedName>
        <fullName evidence="1">Uncharacterized protein</fullName>
    </submittedName>
</protein>
<gene>
    <name evidence="1" type="ORF">RCFBP_mp30224</name>
</gene>
<name>D8P5X4_RALSL</name>
<dbReference type="EMBL" id="FP885907">
    <property type="protein sequence ID" value="CBJ54310.1"/>
    <property type="molecule type" value="Genomic_DNA"/>
</dbReference>
<proteinExistence type="predicted"/>
<geneLocation type="plasmid" evidence="1">
    <name>RCFBPv3_mp</name>
</geneLocation>
<dbReference type="AlphaFoldDB" id="D8P5X4"/>
<reference evidence="1" key="2">
    <citation type="submission" date="2010-02" db="EMBL/GenBank/DDBJ databases">
        <authorList>
            <person name="Genoscope - CEA"/>
        </authorList>
    </citation>
    <scope>NUCLEOTIDE SEQUENCE</scope>
    <source>
        <strain evidence="1">CFBP2957</strain>
        <plasmid evidence="1">RCFBPv3_mp</plasmid>
    </source>
</reference>